<proteinExistence type="predicted"/>
<reference evidence="1" key="2">
    <citation type="journal article" date="2015" name="Fish Shellfish Immunol.">
        <title>Early steps in the European eel (Anguilla anguilla)-Vibrio vulnificus interaction in the gills: Role of the RtxA13 toxin.</title>
        <authorList>
            <person name="Callol A."/>
            <person name="Pajuelo D."/>
            <person name="Ebbesson L."/>
            <person name="Teles M."/>
            <person name="MacKenzie S."/>
            <person name="Amaro C."/>
        </authorList>
    </citation>
    <scope>NUCLEOTIDE SEQUENCE</scope>
</reference>
<reference evidence="1" key="1">
    <citation type="submission" date="2014-11" db="EMBL/GenBank/DDBJ databases">
        <authorList>
            <person name="Amaro Gonzalez C."/>
        </authorList>
    </citation>
    <scope>NUCLEOTIDE SEQUENCE</scope>
</reference>
<name>A0A0E9SD24_ANGAN</name>
<protein>
    <submittedName>
        <fullName evidence="1">Uncharacterized protein</fullName>
    </submittedName>
</protein>
<organism evidence="1">
    <name type="scientific">Anguilla anguilla</name>
    <name type="common">European freshwater eel</name>
    <name type="synonym">Muraena anguilla</name>
    <dbReference type="NCBI Taxonomy" id="7936"/>
    <lineage>
        <taxon>Eukaryota</taxon>
        <taxon>Metazoa</taxon>
        <taxon>Chordata</taxon>
        <taxon>Craniata</taxon>
        <taxon>Vertebrata</taxon>
        <taxon>Euteleostomi</taxon>
        <taxon>Actinopterygii</taxon>
        <taxon>Neopterygii</taxon>
        <taxon>Teleostei</taxon>
        <taxon>Anguilliformes</taxon>
        <taxon>Anguillidae</taxon>
        <taxon>Anguilla</taxon>
    </lineage>
</organism>
<dbReference type="EMBL" id="GBXM01070174">
    <property type="protein sequence ID" value="JAH38403.1"/>
    <property type="molecule type" value="Transcribed_RNA"/>
</dbReference>
<sequence length="39" mass="4701">MFSKPRHMYMNSSSLVLWMLHYCSLHKLCNSQPWSLLVM</sequence>
<accession>A0A0E9SD24</accession>
<evidence type="ECO:0000313" key="1">
    <source>
        <dbReference type="EMBL" id="JAH38403.1"/>
    </source>
</evidence>
<dbReference type="AlphaFoldDB" id="A0A0E9SD24"/>